<keyword evidence="2" id="KW-0808">Transferase</keyword>
<dbReference type="PANTHER" id="PTHR43441:SF10">
    <property type="entry name" value="ACETYLTRANSFERASE"/>
    <property type="match status" value="1"/>
</dbReference>
<dbReference type="PROSITE" id="PS51186">
    <property type="entry name" value="GNAT"/>
    <property type="match status" value="1"/>
</dbReference>
<comment type="caution">
    <text evidence="2">The sequence shown here is derived from an EMBL/GenBank/DDBJ whole genome shotgun (WGS) entry which is preliminary data.</text>
</comment>
<proteinExistence type="predicted"/>
<dbReference type="PANTHER" id="PTHR43441">
    <property type="entry name" value="RIBOSOMAL-PROTEIN-SERINE ACETYLTRANSFERASE"/>
    <property type="match status" value="1"/>
</dbReference>
<evidence type="ECO:0000313" key="2">
    <source>
        <dbReference type="EMBL" id="TDD91704.1"/>
    </source>
</evidence>
<dbReference type="EMBL" id="SMKU01000043">
    <property type="protein sequence ID" value="TDD91704.1"/>
    <property type="molecule type" value="Genomic_DNA"/>
</dbReference>
<evidence type="ECO:0000259" key="1">
    <source>
        <dbReference type="PROSITE" id="PS51186"/>
    </source>
</evidence>
<reference evidence="2 3" key="1">
    <citation type="submission" date="2019-03" db="EMBL/GenBank/DDBJ databases">
        <title>Draft genome sequences of novel Actinobacteria.</title>
        <authorList>
            <person name="Sahin N."/>
            <person name="Ay H."/>
            <person name="Saygin H."/>
        </authorList>
    </citation>
    <scope>NUCLEOTIDE SEQUENCE [LARGE SCALE GENOMIC DNA]</scope>
    <source>
        <strain evidence="2 3">H3C3</strain>
    </source>
</reference>
<dbReference type="OrthoDB" id="3829771at2"/>
<dbReference type="InterPro" id="IPR016181">
    <property type="entry name" value="Acyl_CoA_acyltransferase"/>
</dbReference>
<dbReference type="Pfam" id="PF13302">
    <property type="entry name" value="Acetyltransf_3"/>
    <property type="match status" value="1"/>
</dbReference>
<protein>
    <submittedName>
        <fullName evidence="2">N-acetyltransferase</fullName>
    </submittedName>
</protein>
<keyword evidence="3" id="KW-1185">Reference proteome</keyword>
<evidence type="ECO:0000313" key="3">
    <source>
        <dbReference type="Proteomes" id="UP000294513"/>
    </source>
</evidence>
<dbReference type="InterPro" id="IPR000182">
    <property type="entry name" value="GNAT_dom"/>
</dbReference>
<accession>A0A4R5C476</accession>
<name>A0A4R5C476_9ACTN</name>
<dbReference type="Proteomes" id="UP000294513">
    <property type="component" value="Unassembled WGS sequence"/>
</dbReference>
<dbReference type="InterPro" id="IPR051908">
    <property type="entry name" value="Ribosomal_N-acetyltransferase"/>
</dbReference>
<feature type="domain" description="N-acetyltransferase" evidence="1">
    <location>
        <begin position="14"/>
        <end position="171"/>
    </location>
</feature>
<dbReference type="GO" id="GO:0005737">
    <property type="term" value="C:cytoplasm"/>
    <property type="evidence" value="ECO:0007669"/>
    <property type="project" value="TreeGrafter"/>
</dbReference>
<dbReference type="GO" id="GO:1990189">
    <property type="term" value="F:protein N-terminal-serine acetyltransferase activity"/>
    <property type="evidence" value="ECO:0007669"/>
    <property type="project" value="TreeGrafter"/>
</dbReference>
<organism evidence="2 3">
    <name type="scientific">Actinomadura rubrisoli</name>
    <dbReference type="NCBI Taxonomy" id="2530368"/>
    <lineage>
        <taxon>Bacteria</taxon>
        <taxon>Bacillati</taxon>
        <taxon>Actinomycetota</taxon>
        <taxon>Actinomycetes</taxon>
        <taxon>Streptosporangiales</taxon>
        <taxon>Thermomonosporaceae</taxon>
        <taxon>Actinomadura</taxon>
    </lineage>
</organism>
<dbReference type="GO" id="GO:0008999">
    <property type="term" value="F:protein-N-terminal-alanine acetyltransferase activity"/>
    <property type="evidence" value="ECO:0007669"/>
    <property type="project" value="TreeGrafter"/>
</dbReference>
<dbReference type="AlphaFoldDB" id="A0A4R5C476"/>
<dbReference type="RefSeq" id="WP_131892193.1">
    <property type="nucleotide sequence ID" value="NZ_SMKU01000043.1"/>
</dbReference>
<sequence length="189" mass="20846">MTSSDAVELIGHGLVLREWSEEDLDALTAMFDDPEIAYWTPVAAPFDKTAAQNYLDRIRWGRAQDDRVHLAITTDGREPKGEVMLNKSTGTIGYAVGAAYRGQRLAYRAVLLMTEYAHRVAGLARVSLEIEPDNAASAGVARAVGYRLTDAAPVTVEDKGRRHTLLTWVHEDTDHDGSDQDVHGQDTLR</sequence>
<dbReference type="Gene3D" id="3.40.630.30">
    <property type="match status" value="1"/>
</dbReference>
<dbReference type="SUPFAM" id="SSF55729">
    <property type="entry name" value="Acyl-CoA N-acyltransferases (Nat)"/>
    <property type="match status" value="1"/>
</dbReference>
<gene>
    <name evidence="2" type="ORF">E1298_11540</name>
</gene>